<keyword evidence="2" id="KW-1133">Transmembrane helix</keyword>
<protein>
    <submittedName>
        <fullName evidence="3">Uncharacterized protein</fullName>
    </submittedName>
</protein>
<name>A0A803PT42_CANSA</name>
<dbReference type="EMBL" id="UZAU01000589">
    <property type="status" value="NOT_ANNOTATED_CDS"/>
    <property type="molecule type" value="Genomic_DNA"/>
</dbReference>
<reference evidence="3" key="1">
    <citation type="submission" date="2018-11" db="EMBL/GenBank/DDBJ databases">
        <authorList>
            <person name="Grassa J C."/>
        </authorList>
    </citation>
    <scope>NUCLEOTIDE SEQUENCE [LARGE SCALE GENOMIC DNA]</scope>
</reference>
<dbReference type="AlphaFoldDB" id="A0A803PT42"/>
<accession>A0A803PT42</accession>
<keyword evidence="2" id="KW-0812">Transmembrane</keyword>
<organism evidence="3 4">
    <name type="scientific">Cannabis sativa</name>
    <name type="common">Hemp</name>
    <name type="synonym">Marijuana</name>
    <dbReference type="NCBI Taxonomy" id="3483"/>
    <lineage>
        <taxon>Eukaryota</taxon>
        <taxon>Viridiplantae</taxon>
        <taxon>Streptophyta</taxon>
        <taxon>Embryophyta</taxon>
        <taxon>Tracheophyta</taxon>
        <taxon>Spermatophyta</taxon>
        <taxon>Magnoliopsida</taxon>
        <taxon>eudicotyledons</taxon>
        <taxon>Gunneridae</taxon>
        <taxon>Pentapetalae</taxon>
        <taxon>rosids</taxon>
        <taxon>fabids</taxon>
        <taxon>Rosales</taxon>
        <taxon>Cannabaceae</taxon>
        <taxon>Cannabis</taxon>
    </lineage>
</organism>
<feature type="compositionally biased region" description="Polar residues" evidence="1">
    <location>
        <begin position="123"/>
        <end position="136"/>
    </location>
</feature>
<evidence type="ECO:0000313" key="4">
    <source>
        <dbReference type="Proteomes" id="UP000596661"/>
    </source>
</evidence>
<dbReference type="EnsemblPlants" id="evm.model.06.1104">
    <property type="protein sequence ID" value="cds.evm.model.06.1104"/>
    <property type="gene ID" value="evm.TU.06.1104"/>
</dbReference>
<reference evidence="3" key="2">
    <citation type="submission" date="2021-03" db="UniProtKB">
        <authorList>
            <consortium name="EnsemblPlants"/>
        </authorList>
    </citation>
    <scope>IDENTIFICATION</scope>
</reference>
<feature type="region of interest" description="Disordered" evidence="1">
    <location>
        <begin position="117"/>
        <end position="136"/>
    </location>
</feature>
<evidence type="ECO:0000256" key="2">
    <source>
        <dbReference type="SAM" id="Phobius"/>
    </source>
</evidence>
<dbReference type="Gramene" id="evm.model.06.1104">
    <property type="protein sequence ID" value="cds.evm.model.06.1104"/>
    <property type="gene ID" value="evm.TU.06.1104"/>
</dbReference>
<evidence type="ECO:0000256" key="1">
    <source>
        <dbReference type="SAM" id="MobiDB-lite"/>
    </source>
</evidence>
<evidence type="ECO:0000313" key="3">
    <source>
        <dbReference type="EnsemblPlants" id="cds.evm.model.06.1104"/>
    </source>
</evidence>
<sequence length="136" mass="14788">MAEMIQGRLYLLLHHGLHLLGILSYDLQAKVLGGPVEEQAQLLLKELGDGDLYFLASGIFLWSFVFSTLFIFLALCIDEAKLRNHDEGLVGPPTEEVVNQDTDHRAGQLGDVVAGLHSGDPDLTTSDSAPPTLAYT</sequence>
<keyword evidence="4" id="KW-1185">Reference proteome</keyword>
<dbReference type="Proteomes" id="UP000596661">
    <property type="component" value="Chromosome 6"/>
</dbReference>
<proteinExistence type="predicted"/>
<keyword evidence="2" id="KW-0472">Membrane</keyword>
<feature type="transmembrane region" description="Helical" evidence="2">
    <location>
        <begin position="53"/>
        <end position="77"/>
    </location>
</feature>